<evidence type="ECO:0000256" key="3">
    <source>
        <dbReference type="ARBA" id="ARBA00022946"/>
    </source>
</evidence>
<comment type="subcellular location">
    <subcellularLocation>
        <location evidence="1">Mitochondrion</location>
    </subcellularLocation>
</comment>
<gene>
    <name evidence="9" type="ORF">J437_LFUL006854</name>
</gene>
<dbReference type="EMBL" id="KZ309333">
    <property type="protein sequence ID" value="KAG8238330.1"/>
    <property type="molecule type" value="Genomic_DNA"/>
</dbReference>
<evidence type="ECO:0000256" key="5">
    <source>
        <dbReference type="ARBA" id="ARBA00023128"/>
    </source>
</evidence>
<proteinExistence type="inferred from homology"/>
<reference evidence="9" key="1">
    <citation type="submission" date="2013-04" db="EMBL/GenBank/DDBJ databases">
        <authorList>
            <person name="Qu J."/>
            <person name="Murali S.C."/>
            <person name="Bandaranaike D."/>
            <person name="Bellair M."/>
            <person name="Blankenburg K."/>
            <person name="Chao H."/>
            <person name="Dinh H."/>
            <person name="Doddapaneni H."/>
            <person name="Downs B."/>
            <person name="Dugan-Rocha S."/>
            <person name="Elkadiri S."/>
            <person name="Gnanaolivu R.D."/>
            <person name="Hernandez B."/>
            <person name="Javaid M."/>
            <person name="Jayaseelan J.C."/>
            <person name="Lee S."/>
            <person name="Li M."/>
            <person name="Ming W."/>
            <person name="Munidasa M."/>
            <person name="Muniz J."/>
            <person name="Nguyen L."/>
            <person name="Ongeri F."/>
            <person name="Osuji N."/>
            <person name="Pu L.-L."/>
            <person name="Puazo M."/>
            <person name="Qu C."/>
            <person name="Quiroz J."/>
            <person name="Raj R."/>
            <person name="Weissenberger G."/>
            <person name="Xin Y."/>
            <person name="Zou X."/>
            <person name="Han Y."/>
            <person name="Richards S."/>
            <person name="Worley K."/>
            <person name="Muzny D."/>
            <person name="Gibbs R."/>
        </authorList>
    </citation>
    <scope>NUCLEOTIDE SEQUENCE</scope>
    <source>
        <strain evidence="9">Sampled in the wild</strain>
    </source>
</reference>
<dbReference type="GO" id="GO:0006412">
    <property type="term" value="P:translation"/>
    <property type="evidence" value="ECO:0007669"/>
    <property type="project" value="TreeGrafter"/>
</dbReference>
<evidence type="ECO:0000256" key="1">
    <source>
        <dbReference type="ARBA" id="ARBA00004173"/>
    </source>
</evidence>
<evidence type="ECO:0000313" key="10">
    <source>
        <dbReference type="Proteomes" id="UP000792457"/>
    </source>
</evidence>
<keyword evidence="6" id="KW-0687">Ribonucleoprotein</keyword>
<evidence type="ECO:0000256" key="4">
    <source>
        <dbReference type="ARBA" id="ARBA00022980"/>
    </source>
</evidence>
<name>A0A8K0KP00_LADFU</name>
<dbReference type="AlphaFoldDB" id="A0A8K0KP00"/>
<dbReference type="InterPro" id="IPR019373">
    <property type="entry name" value="Ribosomal_mL51"/>
</dbReference>
<reference evidence="9" key="2">
    <citation type="submission" date="2017-10" db="EMBL/GenBank/DDBJ databases">
        <title>Ladona fulva Genome sequencing and assembly.</title>
        <authorList>
            <person name="Murali S."/>
            <person name="Richards S."/>
            <person name="Bandaranaike D."/>
            <person name="Bellair M."/>
            <person name="Blankenburg K."/>
            <person name="Chao H."/>
            <person name="Dinh H."/>
            <person name="Doddapaneni H."/>
            <person name="Dugan-Rocha S."/>
            <person name="Elkadiri S."/>
            <person name="Gnanaolivu R."/>
            <person name="Hernandez B."/>
            <person name="Skinner E."/>
            <person name="Javaid M."/>
            <person name="Lee S."/>
            <person name="Li M."/>
            <person name="Ming W."/>
            <person name="Munidasa M."/>
            <person name="Muniz J."/>
            <person name="Nguyen L."/>
            <person name="Hughes D."/>
            <person name="Osuji N."/>
            <person name="Pu L.-L."/>
            <person name="Puazo M."/>
            <person name="Qu C."/>
            <person name="Quiroz J."/>
            <person name="Raj R."/>
            <person name="Weissenberger G."/>
            <person name="Xin Y."/>
            <person name="Zou X."/>
            <person name="Han Y."/>
            <person name="Worley K."/>
            <person name="Muzny D."/>
            <person name="Gibbs R."/>
        </authorList>
    </citation>
    <scope>NUCLEOTIDE SEQUENCE</scope>
    <source>
        <strain evidence="9">Sampled in the wild</strain>
    </source>
</reference>
<organism evidence="9 10">
    <name type="scientific">Ladona fulva</name>
    <name type="common">Scarce chaser dragonfly</name>
    <name type="synonym">Libellula fulva</name>
    <dbReference type="NCBI Taxonomy" id="123851"/>
    <lineage>
        <taxon>Eukaryota</taxon>
        <taxon>Metazoa</taxon>
        <taxon>Ecdysozoa</taxon>
        <taxon>Arthropoda</taxon>
        <taxon>Hexapoda</taxon>
        <taxon>Insecta</taxon>
        <taxon>Pterygota</taxon>
        <taxon>Palaeoptera</taxon>
        <taxon>Odonata</taxon>
        <taxon>Epiprocta</taxon>
        <taxon>Anisoptera</taxon>
        <taxon>Libelluloidea</taxon>
        <taxon>Libellulidae</taxon>
        <taxon>Ladona</taxon>
    </lineage>
</organism>
<protein>
    <recommendedName>
        <fullName evidence="7">Large ribosomal subunit protein mL51</fullName>
    </recommendedName>
    <alternativeName>
        <fullName evidence="8">39S ribosomal protein L51, mitochondrial</fullName>
    </alternativeName>
</protein>
<evidence type="ECO:0000256" key="7">
    <source>
        <dbReference type="ARBA" id="ARBA00035182"/>
    </source>
</evidence>
<dbReference type="Pfam" id="PF10244">
    <property type="entry name" value="MRP-L51"/>
    <property type="match status" value="1"/>
</dbReference>
<accession>A0A8K0KP00</accession>
<dbReference type="PANTHER" id="PTHR13409">
    <property type="entry name" value="MITOCHONDRIAL 39S RIBOSOMAL PROTEIN L51"/>
    <property type="match status" value="1"/>
</dbReference>
<comment type="similarity">
    <text evidence="2">Belongs to the mitochondrion-specific ribosomal protein mL51 family.</text>
</comment>
<dbReference type="OrthoDB" id="10059330at2759"/>
<evidence type="ECO:0000256" key="6">
    <source>
        <dbReference type="ARBA" id="ARBA00023274"/>
    </source>
</evidence>
<keyword evidence="10" id="KW-1185">Reference proteome</keyword>
<evidence type="ECO:0000256" key="2">
    <source>
        <dbReference type="ARBA" id="ARBA00010972"/>
    </source>
</evidence>
<comment type="caution">
    <text evidence="9">The sequence shown here is derived from an EMBL/GenBank/DDBJ whole genome shotgun (WGS) entry which is preliminary data.</text>
</comment>
<keyword evidence="5" id="KW-0496">Mitochondrion</keyword>
<keyword evidence="3" id="KW-0809">Transit peptide</keyword>
<keyword evidence="4" id="KW-0689">Ribosomal protein</keyword>
<evidence type="ECO:0000313" key="9">
    <source>
        <dbReference type="EMBL" id="KAG8238330.1"/>
    </source>
</evidence>
<dbReference type="GO" id="GO:0003735">
    <property type="term" value="F:structural constituent of ribosome"/>
    <property type="evidence" value="ECO:0007669"/>
    <property type="project" value="InterPro"/>
</dbReference>
<dbReference type="GO" id="GO:0005762">
    <property type="term" value="C:mitochondrial large ribosomal subunit"/>
    <property type="evidence" value="ECO:0007669"/>
    <property type="project" value="TreeGrafter"/>
</dbReference>
<dbReference type="Proteomes" id="UP000792457">
    <property type="component" value="Unassembled WGS sequence"/>
</dbReference>
<evidence type="ECO:0000256" key="8">
    <source>
        <dbReference type="ARBA" id="ARBA00035419"/>
    </source>
</evidence>
<dbReference type="PANTHER" id="PTHR13409:SF0">
    <property type="entry name" value="LARGE RIBOSOMAL SUBUNIT PROTEIN ML51"/>
    <property type="match status" value="1"/>
</dbReference>
<sequence length="170" mass="19789">MNPFVASVSTIRTCLSFLLKSAPSVLLKNVRRHRHHADKVAAGPLLRRHGYKEKILQEGLLPRIVTGRKLPMPEYRPKNSWSTKRALFGQNDYVDILGNPDLHPTRIIYNVPAWLRGVAGNEYQVLLRKRKMCFEVLNKTRPSKYRDLEKRLKYLYKHLNQETKTGASKR</sequence>